<proteinExistence type="predicted"/>
<organism evidence="1 2">
    <name type="scientific">Candidatus Collierbacteria bacterium CG22_combo_CG10-13_8_21_14_all_43_12</name>
    <dbReference type="NCBI Taxonomy" id="1974537"/>
    <lineage>
        <taxon>Bacteria</taxon>
        <taxon>Candidatus Collieribacteriota</taxon>
    </lineage>
</organism>
<dbReference type="Proteomes" id="UP000231136">
    <property type="component" value="Unassembled WGS sequence"/>
</dbReference>
<dbReference type="EMBL" id="PCTR01000115">
    <property type="protein sequence ID" value="PIP85545.1"/>
    <property type="molecule type" value="Genomic_DNA"/>
</dbReference>
<evidence type="ECO:0000313" key="1">
    <source>
        <dbReference type="EMBL" id="PIP85545.1"/>
    </source>
</evidence>
<evidence type="ECO:0000313" key="2">
    <source>
        <dbReference type="Proteomes" id="UP000231136"/>
    </source>
</evidence>
<reference evidence="1 2" key="1">
    <citation type="submission" date="2017-09" db="EMBL/GenBank/DDBJ databases">
        <title>Depth-based differentiation of microbial function through sediment-hosted aquifers and enrichment of novel symbionts in the deep terrestrial subsurface.</title>
        <authorList>
            <person name="Probst A.J."/>
            <person name="Ladd B."/>
            <person name="Jarett J.K."/>
            <person name="Geller-Mcgrath D.E."/>
            <person name="Sieber C.M."/>
            <person name="Emerson J.B."/>
            <person name="Anantharaman K."/>
            <person name="Thomas B.C."/>
            <person name="Malmstrom R."/>
            <person name="Stieglmeier M."/>
            <person name="Klingl A."/>
            <person name="Woyke T."/>
            <person name="Ryan C.M."/>
            <person name="Banfield J.F."/>
        </authorList>
    </citation>
    <scope>NUCLEOTIDE SEQUENCE [LARGE SCALE GENOMIC DNA]</scope>
    <source>
        <strain evidence="1">CG22_combo_CG10-13_8_21_14_all_43_12</strain>
    </source>
</reference>
<gene>
    <name evidence="1" type="ORF">COW83_03690</name>
</gene>
<protein>
    <submittedName>
        <fullName evidence="1">Uncharacterized protein</fullName>
    </submittedName>
</protein>
<dbReference type="AlphaFoldDB" id="A0A2H0DTN5"/>
<name>A0A2H0DTN5_9BACT</name>
<accession>A0A2H0DTN5</accession>
<comment type="caution">
    <text evidence="1">The sequence shown here is derived from an EMBL/GenBank/DDBJ whole genome shotgun (WGS) entry which is preliminary data.</text>
</comment>
<sequence length="217" mass="24531">MEQSISPEGYGEQTTKEIVDSVARKISTLLSEKRRQELSEELLLKATSLVESVDHSSKSSPAERLEQILLTFALASKNAGINSSKSRVEESQIMDLIFGNESSFLIDTGVIGLYLAKSFPEIWEGVGIRNENPEKYFASLNSDQRDQIESDIFRWAKDNIAKGGQVLRIGHSHSQSLKLQEDVFRTLNIPKTRQTAFGAITIKEYNFINRRRKHPPF</sequence>